<feature type="compositionally biased region" description="Pro residues" evidence="3">
    <location>
        <begin position="37"/>
        <end position="62"/>
    </location>
</feature>
<dbReference type="SUPFAM" id="SSF52540">
    <property type="entry name" value="P-loop containing nucleoside triphosphate hydrolases"/>
    <property type="match status" value="3"/>
</dbReference>
<feature type="repeat" description="WD" evidence="1">
    <location>
        <begin position="619"/>
        <end position="641"/>
    </location>
</feature>
<feature type="region of interest" description="Disordered" evidence="3">
    <location>
        <begin position="36"/>
        <end position="104"/>
    </location>
</feature>
<dbReference type="PROSITE" id="PS50082">
    <property type="entry name" value="WD_REPEATS_2"/>
    <property type="match status" value="2"/>
</dbReference>
<keyword evidence="2" id="KW-0547">Nucleotide-binding</keyword>
<comment type="caution">
    <text evidence="5">The sequence shown here is derived from an EMBL/GenBank/DDBJ whole genome shotgun (WGS) entry which is preliminary data.</text>
</comment>
<dbReference type="Pfam" id="PF01580">
    <property type="entry name" value="FtsK_SpoIIIE"/>
    <property type="match status" value="1"/>
</dbReference>
<dbReference type="SMART" id="SM00382">
    <property type="entry name" value="AAA"/>
    <property type="match status" value="2"/>
</dbReference>
<dbReference type="Gene3D" id="2.130.10.10">
    <property type="entry name" value="YVTN repeat-like/Quinoprotein amine dehydrogenase"/>
    <property type="match status" value="2"/>
</dbReference>
<feature type="compositionally biased region" description="Basic and acidic residues" evidence="3">
    <location>
        <begin position="1"/>
        <end position="10"/>
    </location>
</feature>
<feature type="binding site" evidence="2">
    <location>
        <begin position="1583"/>
        <end position="1590"/>
    </location>
    <ligand>
        <name>ATP</name>
        <dbReference type="ChEBI" id="CHEBI:30616"/>
    </ligand>
</feature>
<dbReference type="Proteomes" id="UP000468735">
    <property type="component" value="Unassembled WGS sequence"/>
</dbReference>
<dbReference type="InterPro" id="IPR027417">
    <property type="entry name" value="P-loop_NTPase"/>
</dbReference>
<dbReference type="PROSITE" id="PS50294">
    <property type="entry name" value="WD_REPEATS_REGION"/>
    <property type="match status" value="1"/>
</dbReference>
<evidence type="ECO:0000256" key="3">
    <source>
        <dbReference type="SAM" id="MobiDB-lite"/>
    </source>
</evidence>
<dbReference type="InterPro" id="IPR001680">
    <property type="entry name" value="WD40_rpt"/>
</dbReference>
<dbReference type="EMBL" id="WBMT01000023">
    <property type="protein sequence ID" value="KAB2342160.1"/>
    <property type="molecule type" value="Genomic_DNA"/>
</dbReference>
<feature type="compositionally biased region" description="Basic and acidic residues" evidence="3">
    <location>
        <begin position="80"/>
        <end position="97"/>
    </location>
</feature>
<dbReference type="InterPro" id="IPR002543">
    <property type="entry name" value="FtsK_dom"/>
</dbReference>
<protein>
    <recommendedName>
        <fullName evidence="4">FtsK domain-containing protein</fullName>
    </recommendedName>
</protein>
<dbReference type="Pfam" id="PF00400">
    <property type="entry name" value="WD40"/>
    <property type="match status" value="1"/>
</dbReference>
<feature type="repeat" description="WD" evidence="1">
    <location>
        <begin position="643"/>
        <end position="678"/>
    </location>
</feature>
<sequence>MSVDRLKEALDAVAPDDSSLTPRDLAEMLWLACHMPAPAPQAAPPPEPDAPAEPPAAQPPPAERPEAETPTAPASTPAPAEEHELHAPRPAPEEPKGTGEGVLVPTAPMLRHPLALQRALRPLKRRVPSPRRSVLNEEATAARIADDPSSWIPVMDPADERWLSLALVIDAAPSMRIWRPLVRELRDMLLRLGAFRDVRLWHLDRTGVRPYPGGPPTRPASLIDPAGRQAVLVVSDCSGPDWWDGHIGPALHVWGTHGPTAILQPLVERLWRRSAAPVVPGLAMSSHPGAPNTDLRFVPYEGRPQNALPIPVLEIKPDWLADWTRLVTASGGEGKPTAITYVTGEPRPTAAPPHRERELPIEEQVARFYAAASTTAAELAAHVAVSVPALPVMRLIQQRLLPASRPGDLAEVLLSGLLQPVDADRGVYDFVPGAREALLATLPRPESLATADVLAEVSAEIQARAGSAAEVFRAVIPAAEGTRALADRPFALVSEDALRFLNHTAIPVRTRPAESVPAGTGMARRTEQTTWPLFALGGSELRIWDPTSESVLASWNLAGHPEADTITAVSSSGRPLLVSGHANAALCVSDVTAGRLVLDNGGMVSALTTFRDTAGRDVIASGGSDGVVRFWSPSTGAQVRTAFHAHTSAVRTMTALPHPDGRPYLATGGDDGIVQIWNPDSDAKTGILLPNQGPRGNAVLALATFTGPGRRTVLATGSRDGAIRLWYPLTGSQARAPLTGEKGAVAALTALVARDRPLLVAASGRTIQLWDPLERRSIGPPLTGHRSPVLAVAAFTLDGRPLIASIDALSLRIWDPLAGTPVGPVLEAREEARLRSLAVLPPQTRSHLVRSGDHPPPPQPPSTLLRPERQVVPFRGRERELAELTRWCLSPPDRSHAVLSGPRGQGKTRLALHLADLLAEEGWVTEYVTDAADSITIGSAGPLLVIVERDDGSDWPIDIRPAMPARTRILYLTRLPWSRPRPDFHRRLPDLEGTVAGREAAFDQAVTAFSAALGHPPRNLVRPDLSSSAYGHALTLHLAALRAVVGRERAFWEISAPKSVPVQAVGKAVALALLSKPRDLRQATELLRLLPELADLAHLPELAHWLSCAYPPEDEESFWGTVQPESLADALLAEVVPGFLSWLAEALPQDQVPHAISVLNRAAHDHPEIREALSRAVPGISEPDTGSGTGRPQLTDLLARTHPVPGRLECPIGVDSLGEPVLLDVARHGLVIGDERADLVRTLVLGLTATYDTDELAFLIADGRGGTSSPGLDELPHNAAAPLTPLPDEANRSISRLHEALQGEMVRRQEGADRLPHLLLVLENFTELMHRKPEFSDLILESTRADRDLGIHLLLASHHPPDTALRLLDGKLTYRVDFPIASETTALARNAVSEIDHALEEMARGHRLRRNRDYLARWRRYTDAEQQKVTAGFQTLWTLADPEVRADISDLQSFLSTARDRSDVLGLLPEDLEQARTALRRLGDSFASGTSSTGEGRLQVADNPPLPFTLAKGTPQARQSMPVRQLLLPPLTEPTLLDELISRTEASMTPQAVIGMVDRPLYHRQERLALDLGGPKGNVAVVGSTGSGKSTLLATFVDSLASTYTEHLVQFFLFDFGRGQLAPLASLPHVRSMTTYADPDRAASVIGEAATLLRRLVENDLAGSGPLIFLIVDEWGELVRALPPEAVQDLHRIVEQGWRSSVHVVASATGWSQFSPDMRDRFGTRLELALDSPADSLIDPGLAAEVPPGSPGRGITQAAEHFHAALPRLADG</sequence>
<dbReference type="InterPro" id="IPR003593">
    <property type="entry name" value="AAA+_ATPase"/>
</dbReference>
<keyword evidence="6" id="KW-1185">Reference proteome</keyword>
<evidence type="ECO:0000313" key="5">
    <source>
        <dbReference type="EMBL" id="KAB2342160.1"/>
    </source>
</evidence>
<dbReference type="PROSITE" id="PS50901">
    <property type="entry name" value="FTSK"/>
    <property type="match status" value="2"/>
</dbReference>
<dbReference type="InterPro" id="IPR036322">
    <property type="entry name" value="WD40_repeat_dom_sf"/>
</dbReference>
<feature type="region of interest" description="Disordered" evidence="3">
    <location>
        <begin position="337"/>
        <end position="356"/>
    </location>
</feature>
<keyword evidence="1" id="KW-0853">WD repeat</keyword>
<evidence type="ECO:0000256" key="1">
    <source>
        <dbReference type="PROSITE-ProRule" id="PRU00221"/>
    </source>
</evidence>
<dbReference type="RefSeq" id="WP_151567602.1">
    <property type="nucleotide sequence ID" value="NZ_WBMT01000023.1"/>
</dbReference>
<dbReference type="GO" id="GO:0005524">
    <property type="term" value="F:ATP binding"/>
    <property type="evidence" value="ECO:0007669"/>
    <property type="project" value="UniProtKB-UniRule"/>
</dbReference>
<feature type="domain" description="FtsK" evidence="4">
    <location>
        <begin position="1218"/>
        <end position="1387"/>
    </location>
</feature>
<gene>
    <name evidence="5" type="ORF">F8566_39560</name>
</gene>
<feature type="domain" description="FtsK" evidence="4">
    <location>
        <begin position="1565"/>
        <end position="1737"/>
    </location>
</feature>
<dbReference type="PANTHER" id="PTHR19879">
    <property type="entry name" value="TRANSCRIPTION INITIATION FACTOR TFIID"/>
    <property type="match status" value="1"/>
</dbReference>
<dbReference type="NCBIfam" id="NF041121">
    <property type="entry name" value="SAV_2336_NTERM"/>
    <property type="match status" value="1"/>
</dbReference>
<dbReference type="InterPro" id="IPR047738">
    <property type="entry name" value="SAV_2336-like_N"/>
</dbReference>
<dbReference type="Gene3D" id="3.40.50.300">
    <property type="entry name" value="P-loop containing nucleotide triphosphate hydrolases"/>
    <property type="match status" value="2"/>
</dbReference>
<dbReference type="OrthoDB" id="4495511at2"/>
<evidence type="ECO:0000313" key="6">
    <source>
        <dbReference type="Proteomes" id="UP000468735"/>
    </source>
</evidence>
<accession>A0A6H9YLL4</accession>
<reference evidence="5 6" key="1">
    <citation type="submission" date="2019-09" db="EMBL/GenBank/DDBJ databases">
        <title>Actinomadura physcomitrii sp. nov., a novel actinomycete isolated from moss [Physcomitrium sphaericum (Ludw) Fuernr].</title>
        <authorList>
            <person name="Zhuang X."/>
            <person name="Liu C."/>
        </authorList>
    </citation>
    <scope>NUCLEOTIDE SEQUENCE [LARGE SCALE GENOMIC DNA]</scope>
    <source>
        <strain evidence="5 6">HMC1</strain>
    </source>
</reference>
<organism evidence="5 6">
    <name type="scientific">Actinomadura rudentiformis</name>
    <dbReference type="NCBI Taxonomy" id="359158"/>
    <lineage>
        <taxon>Bacteria</taxon>
        <taxon>Bacillati</taxon>
        <taxon>Actinomycetota</taxon>
        <taxon>Actinomycetes</taxon>
        <taxon>Streptosporangiales</taxon>
        <taxon>Thermomonosporaceae</taxon>
        <taxon>Actinomadura</taxon>
    </lineage>
</organism>
<feature type="compositionally biased region" description="Low complexity" evidence="3">
    <location>
        <begin position="68"/>
        <end position="79"/>
    </location>
</feature>
<feature type="region of interest" description="Disordered" evidence="3">
    <location>
        <begin position="1"/>
        <end position="22"/>
    </location>
</feature>
<name>A0A6H9YLL4_9ACTN</name>
<evidence type="ECO:0000259" key="4">
    <source>
        <dbReference type="PROSITE" id="PS50901"/>
    </source>
</evidence>
<dbReference type="SUPFAM" id="SSF50978">
    <property type="entry name" value="WD40 repeat-like"/>
    <property type="match status" value="1"/>
</dbReference>
<feature type="region of interest" description="Disordered" evidence="3">
    <location>
        <begin position="845"/>
        <end position="865"/>
    </location>
</feature>
<dbReference type="GO" id="GO:0003677">
    <property type="term" value="F:DNA binding"/>
    <property type="evidence" value="ECO:0007669"/>
    <property type="project" value="InterPro"/>
</dbReference>
<dbReference type="SMART" id="SM00320">
    <property type="entry name" value="WD40"/>
    <property type="match status" value="6"/>
</dbReference>
<evidence type="ECO:0000256" key="2">
    <source>
        <dbReference type="PROSITE-ProRule" id="PRU00289"/>
    </source>
</evidence>
<proteinExistence type="predicted"/>
<feature type="binding site" evidence="2">
    <location>
        <begin position="1233"/>
        <end position="1240"/>
    </location>
    <ligand>
        <name>ATP</name>
        <dbReference type="ChEBI" id="CHEBI:30616"/>
    </ligand>
</feature>
<dbReference type="PANTHER" id="PTHR19879:SF9">
    <property type="entry name" value="TRANSCRIPTION INITIATION FACTOR TFIID SUBUNIT 5"/>
    <property type="match status" value="1"/>
</dbReference>
<dbReference type="InterPro" id="IPR015943">
    <property type="entry name" value="WD40/YVTN_repeat-like_dom_sf"/>
</dbReference>
<keyword evidence="2" id="KW-0067">ATP-binding</keyword>